<dbReference type="EMBL" id="AXCR01000004">
    <property type="protein sequence ID" value="KJR87736.1"/>
    <property type="molecule type" value="Genomic_DNA"/>
</dbReference>
<gene>
    <name evidence="1" type="ORF">SPSK_08112</name>
</gene>
<proteinExistence type="predicted"/>
<reference evidence="1 2" key="2">
    <citation type="journal article" date="2015" name="Eukaryot. Cell">
        <title>Asexual propagation of a virulent clone complex in a human and feline outbreak of sporotrichosis.</title>
        <authorList>
            <person name="Teixeira Mde M."/>
            <person name="Rodrigues A.M."/>
            <person name="Tsui C.K."/>
            <person name="de Almeida L.G."/>
            <person name="Van Diepeningen A.D."/>
            <person name="van den Ende B.G."/>
            <person name="Fernandes G.F."/>
            <person name="Kano R."/>
            <person name="Hamelin R.C."/>
            <person name="Lopes-Bezerra L.M."/>
            <person name="Vasconcelos A.T."/>
            <person name="de Hoog S."/>
            <person name="de Camargo Z.P."/>
            <person name="Felipe M.S."/>
        </authorList>
    </citation>
    <scope>NUCLEOTIDE SEQUENCE [LARGE SCALE GENOMIC DNA]</scope>
    <source>
        <strain evidence="1 2">1099-18</strain>
    </source>
</reference>
<protein>
    <submittedName>
        <fullName evidence="1">Uncharacterized protein</fullName>
    </submittedName>
</protein>
<dbReference type="Proteomes" id="UP000033710">
    <property type="component" value="Unassembled WGS sequence"/>
</dbReference>
<evidence type="ECO:0000313" key="1">
    <source>
        <dbReference type="EMBL" id="KJR87736.1"/>
    </source>
</evidence>
<dbReference type="GeneID" id="27670032"/>
<reference evidence="1 2" key="1">
    <citation type="journal article" date="2014" name="BMC Genomics">
        <title>Comparative genomics of the major fungal agents of human and animal Sporotrichosis: Sporothrix schenckii and Sporothrix brasiliensis.</title>
        <authorList>
            <person name="Teixeira M.M."/>
            <person name="de Almeida L.G."/>
            <person name="Kubitschek-Barreira P."/>
            <person name="Alves F.L."/>
            <person name="Kioshima E.S."/>
            <person name="Abadio A.K."/>
            <person name="Fernandes L."/>
            <person name="Derengowski L.S."/>
            <person name="Ferreira K.S."/>
            <person name="Souza R.C."/>
            <person name="Ruiz J.C."/>
            <person name="de Andrade N.C."/>
            <person name="Paes H.C."/>
            <person name="Nicola A.M."/>
            <person name="Albuquerque P."/>
            <person name="Gerber A.L."/>
            <person name="Martins V.P."/>
            <person name="Peconick L.D."/>
            <person name="Neto A.V."/>
            <person name="Chaucanez C.B."/>
            <person name="Silva P.A."/>
            <person name="Cunha O.L."/>
            <person name="de Oliveira F.F."/>
            <person name="dos Santos T.C."/>
            <person name="Barros A.L."/>
            <person name="Soares M.A."/>
            <person name="de Oliveira L.M."/>
            <person name="Marini M.M."/>
            <person name="Villalobos-Duno H."/>
            <person name="Cunha M.M."/>
            <person name="de Hoog S."/>
            <person name="da Silveira J.F."/>
            <person name="Henrissat B."/>
            <person name="Nino-Vega G.A."/>
            <person name="Cisalpino P.S."/>
            <person name="Mora-Montes H.M."/>
            <person name="Almeida S.R."/>
            <person name="Stajich J.E."/>
            <person name="Lopes-Bezerra L.M."/>
            <person name="Vasconcelos A.T."/>
            <person name="Felipe M.S."/>
        </authorList>
    </citation>
    <scope>NUCLEOTIDE SEQUENCE [LARGE SCALE GENOMIC DNA]</scope>
    <source>
        <strain evidence="1 2">1099-18</strain>
    </source>
</reference>
<sequence length="133" mass="14522">MQCIPFIFVHSSSTLLLSSLPPPPLLIILPPSGFAFCFPADLSLLVVSSSRRLIVLSSARLPLCVPPSNIQPPPLCRHRIVTTRSFRWMPVKEQSPPVIVVEANWRILLAHNSCINIAVHSSFFGDDGVDGGV</sequence>
<dbReference type="RefSeq" id="XP_016590412.1">
    <property type="nucleotide sequence ID" value="XM_016734755.1"/>
</dbReference>
<organism evidence="1 2">
    <name type="scientific">Sporothrix schenckii 1099-18</name>
    <dbReference type="NCBI Taxonomy" id="1397361"/>
    <lineage>
        <taxon>Eukaryota</taxon>
        <taxon>Fungi</taxon>
        <taxon>Dikarya</taxon>
        <taxon>Ascomycota</taxon>
        <taxon>Pezizomycotina</taxon>
        <taxon>Sordariomycetes</taxon>
        <taxon>Sordariomycetidae</taxon>
        <taxon>Ophiostomatales</taxon>
        <taxon>Ophiostomataceae</taxon>
        <taxon>Sporothrix</taxon>
    </lineage>
</organism>
<dbReference type="KEGG" id="ssck:SPSK_08112"/>
<evidence type="ECO:0000313" key="2">
    <source>
        <dbReference type="Proteomes" id="UP000033710"/>
    </source>
</evidence>
<accession>A0A0F2MHT8</accession>
<comment type="caution">
    <text evidence="1">The sequence shown here is derived from an EMBL/GenBank/DDBJ whole genome shotgun (WGS) entry which is preliminary data.</text>
</comment>
<dbReference type="VEuPathDB" id="FungiDB:SPSK_08112"/>
<name>A0A0F2MHT8_SPOSC</name>
<dbReference type="AlphaFoldDB" id="A0A0F2MHT8"/>